<dbReference type="KEGG" id="mtr:25493378"/>
<evidence type="ECO:0000313" key="3">
    <source>
        <dbReference type="EMBL" id="RHN62834.1"/>
    </source>
</evidence>
<evidence type="ECO:0000313" key="2">
    <source>
        <dbReference type="EMBL" id="KEH31349.1"/>
    </source>
</evidence>
<reference evidence="2 5" key="2">
    <citation type="journal article" date="2014" name="BMC Genomics">
        <title>An improved genome release (version Mt4.0) for the model legume Medicago truncatula.</title>
        <authorList>
            <person name="Tang H."/>
            <person name="Krishnakumar V."/>
            <person name="Bidwell S."/>
            <person name="Rosen B."/>
            <person name="Chan A."/>
            <person name="Zhou S."/>
            <person name="Gentzbittel L."/>
            <person name="Childs K.L."/>
            <person name="Yandell M."/>
            <person name="Gundlach H."/>
            <person name="Mayer K.F."/>
            <person name="Schwartz D.C."/>
            <person name="Town C.D."/>
        </authorList>
    </citation>
    <scope>GENOME REANNOTATION</scope>
    <source>
        <strain evidence="2">A17</strain>
        <strain evidence="4 5">cv. Jemalong A17</strain>
    </source>
</reference>
<reference evidence="3" key="4">
    <citation type="journal article" date="2018" name="Nat. Plants">
        <title>Whole-genome landscape of Medicago truncatula symbiotic genes.</title>
        <authorList>
            <person name="Pecrix Y."/>
            <person name="Gamas P."/>
            <person name="Carrere S."/>
        </authorList>
    </citation>
    <scope>NUCLEOTIDE SEQUENCE</scope>
    <source>
        <tissue evidence="3">Leaves</tissue>
    </source>
</reference>
<dbReference type="OrthoDB" id="1923469at2759"/>
<name>A0A072UNJ1_MEDTR</name>
<dbReference type="Pfam" id="PF07712">
    <property type="entry name" value="SURNod19"/>
    <property type="match status" value="1"/>
</dbReference>
<proteinExistence type="predicted"/>
<evidence type="ECO:0000256" key="1">
    <source>
        <dbReference type="SAM" id="SignalP"/>
    </source>
</evidence>
<dbReference type="Proteomes" id="UP000002051">
    <property type="component" value="Chromosome 4"/>
</dbReference>
<keyword evidence="5" id="KW-1185">Reference proteome</keyword>
<dbReference type="Proteomes" id="UP000265566">
    <property type="component" value="Chromosome 4"/>
</dbReference>
<feature type="chain" id="PRO_5014499820" evidence="1">
    <location>
        <begin position="25"/>
        <end position="435"/>
    </location>
</feature>
<organism evidence="2 5">
    <name type="scientific">Medicago truncatula</name>
    <name type="common">Barrel medic</name>
    <name type="synonym">Medicago tribuloides</name>
    <dbReference type="NCBI Taxonomy" id="3880"/>
    <lineage>
        <taxon>Eukaryota</taxon>
        <taxon>Viridiplantae</taxon>
        <taxon>Streptophyta</taxon>
        <taxon>Embryophyta</taxon>
        <taxon>Tracheophyta</taxon>
        <taxon>Spermatophyta</taxon>
        <taxon>Magnoliopsida</taxon>
        <taxon>eudicotyledons</taxon>
        <taxon>Gunneridae</taxon>
        <taxon>Pentapetalae</taxon>
        <taxon>rosids</taxon>
        <taxon>fabids</taxon>
        <taxon>Fabales</taxon>
        <taxon>Fabaceae</taxon>
        <taxon>Papilionoideae</taxon>
        <taxon>50 kb inversion clade</taxon>
        <taxon>NPAAA clade</taxon>
        <taxon>Hologalegina</taxon>
        <taxon>IRL clade</taxon>
        <taxon>Trifolieae</taxon>
        <taxon>Medicago</taxon>
    </lineage>
</organism>
<gene>
    <name evidence="4" type="primary">25493378</name>
    <name evidence="2" type="ordered locus">MTR_4g094555</name>
    <name evidence="3" type="ORF">MtrunA17_Chr4g0051711</name>
</gene>
<dbReference type="AlphaFoldDB" id="A0A072UNJ1"/>
<evidence type="ECO:0000313" key="4">
    <source>
        <dbReference type="EnsemblPlants" id="KEH31349"/>
    </source>
</evidence>
<dbReference type="PANTHER" id="PTHR33390:SF1">
    <property type="entry name" value="STRESS UP-REGULATED NOD 19 PROTEIN"/>
    <property type="match status" value="1"/>
</dbReference>
<dbReference type="EMBL" id="CM001220">
    <property type="protein sequence ID" value="KEH31349.1"/>
    <property type="molecule type" value="Genomic_DNA"/>
</dbReference>
<dbReference type="Gramene" id="rna25453">
    <property type="protein sequence ID" value="RHN62834.1"/>
    <property type="gene ID" value="gene25453"/>
</dbReference>
<reference evidence="4" key="3">
    <citation type="submission" date="2015-04" db="UniProtKB">
        <authorList>
            <consortium name="EnsemblPlants"/>
        </authorList>
    </citation>
    <scope>IDENTIFICATION</scope>
    <source>
        <strain evidence="4">cv. Jemalong A17</strain>
    </source>
</reference>
<protein>
    <submittedName>
        <fullName evidence="3">Putative stress up-regulated Nod 19</fullName>
    </submittedName>
    <submittedName>
        <fullName evidence="2">Stress up-regulated Nod 19 protein</fullName>
    </submittedName>
</protein>
<dbReference type="PANTHER" id="PTHR33390">
    <property type="entry name" value="STRESS UP-REGULATED NOD 19 PROTEIN"/>
    <property type="match status" value="1"/>
</dbReference>
<accession>A0A072UNJ1</accession>
<keyword evidence="1" id="KW-0732">Signal</keyword>
<evidence type="ECO:0000313" key="5">
    <source>
        <dbReference type="Proteomes" id="UP000002051"/>
    </source>
</evidence>
<sequence>MCFVSRDFVFLEAILLLLFGTTCSSSFVKAEDKIKSAVFLSPKFELGPGSVINKHYYDIDFPRGHIALKSFNAEVVDDAGNPIPLHETYLHHWLVQRHYQRKYVTHTEDVSHMMLQNSDHVLVRNSGICQGNAISQYFGLGSETRGTTTDIPDPFGIEIGNPEEIPQGFEDKWLLNVHAIDTRGAEDKLGCTECKCDLYNVTVDEYGRSIGPDYKGGLLCCYDHTQCKLKEGFEGPKRSLYLRYTVKWVDWDDFIVPVKIYILDVTDTLKPSDDSKGLNSNHDCKTEYQVESCGTDHKERNGCVDVKRTSLPLQTGGYVIYGVAHQHSGGIGSTLYGQDGRVICSSIPSYGNGNEAGNETGYIVGMSTCYPKPGSVKIVDGETLTLVSNYSSTKEHTGVMGLFYLLVAEQLPDQHFRHSTRSSFFMDINNMLLDN</sequence>
<dbReference type="InterPro" id="IPR011692">
    <property type="entry name" value="Stress_up-reg_Nod19"/>
</dbReference>
<dbReference type="STRING" id="3880.A0A072UNJ1"/>
<reference evidence="2 5" key="1">
    <citation type="journal article" date="2011" name="Nature">
        <title>The Medicago genome provides insight into the evolution of rhizobial symbioses.</title>
        <authorList>
            <person name="Young N.D."/>
            <person name="Debelle F."/>
            <person name="Oldroyd G.E."/>
            <person name="Geurts R."/>
            <person name="Cannon S.B."/>
            <person name="Udvardi M.K."/>
            <person name="Benedito V.A."/>
            <person name="Mayer K.F."/>
            <person name="Gouzy J."/>
            <person name="Schoof H."/>
            <person name="Van de Peer Y."/>
            <person name="Proost S."/>
            <person name="Cook D.R."/>
            <person name="Meyers B.C."/>
            <person name="Spannagl M."/>
            <person name="Cheung F."/>
            <person name="De Mita S."/>
            <person name="Krishnakumar V."/>
            <person name="Gundlach H."/>
            <person name="Zhou S."/>
            <person name="Mudge J."/>
            <person name="Bharti A.K."/>
            <person name="Murray J.D."/>
            <person name="Naoumkina M.A."/>
            <person name="Rosen B."/>
            <person name="Silverstein K.A."/>
            <person name="Tang H."/>
            <person name="Rombauts S."/>
            <person name="Zhao P.X."/>
            <person name="Zhou P."/>
            <person name="Barbe V."/>
            <person name="Bardou P."/>
            <person name="Bechner M."/>
            <person name="Bellec A."/>
            <person name="Berger A."/>
            <person name="Berges H."/>
            <person name="Bidwell S."/>
            <person name="Bisseling T."/>
            <person name="Choisne N."/>
            <person name="Couloux A."/>
            <person name="Denny R."/>
            <person name="Deshpande S."/>
            <person name="Dai X."/>
            <person name="Doyle J.J."/>
            <person name="Dudez A.M."/>
            <person name="Farmer A.D."/>
            <person name="Fouteau S."/>
            <person name="Franken C."/>
            <person name="Gibelin C."/>
            <person name="Gish J."/>
            <person name="Goldstein S."/>
            <person name="Gonzalez A.J."/>
            <person name="Green P.J."/>
            <person name="Hallab A."/>
            <person name="Hartog M."/>
            <person name="Hua A."/>
            <person name="Humphray S.J."/>
            <person name="Jeong D.H."/>
            <person name="Jing Y."/>
            <person name="Jocker A."/>
            <person name="Kenton S.M."/>
            <person name="Kim D.J."/>
            <person name="Klee K."/>
            <person name="Lai H."/>
            <person name="Lang C."/>
            <person name="Lin S."/>
            <person name="Macmil S.L."/>
            <person name="Magdelenat G."/>
            <person name="Matthews L."/>
            <person name="McCorrison J."/>
            <person name="Monaghan E.L."/>
            <person name="Mun J.H."/>
            <person name="Najar F.Z."/>
            <person name="Nicholson C."/>
            <person name="Noirot C."/>
            <person name="O'Bleness M."/>
            <person name="Paule C.R."/>
            <person name="Poulain J."/>
            <person name="Prion F."/>
            <person name="Qin B."/>
            <person name="Qu C."/>
            <person name="Retzel E.F."/>
            <person name="Riddle C."/>
            <person name="Sallet E."/>
            <person name="Samain S."/>
            <person name="Samson N."/>
            <person name="Sanders I."/>
            <person name="Saurat O."/>
            <person name="Scarpelli C."/>
            <person name="Schiex T."/>
            <person name="Segurens B."/>
            <person name="Severin A.J."/>
            <person name="Sherrier D.J."/>
            <person name="Shi R."/>
            <person name="Sims S."/>
            <person name="Singer S.R."/>
            <person name="Sinharoy S."/>
            <person name="Sterck L."/>
            <person name="Viollet A."/>
            <person name="Wang B.B."/>
            <person name="Wang K."/>
            <person name="Wang M."/>
            <person name="Wang X."/>
            <person name="Warfsmann J."/>
            <person name="Weissenbach J."/>
            <person name="White D.D."/>
            <person name="White J.D."/>
            <person name="Wiley G.B."/>
            <person name="Wincker P."/>
            <person name="Xing Y."/>
            <person name="Yang L."/>
            <person name="Yao Z."/>
            <person name="Ying F."/>
            <person name="Zhai J."/>
            <person name="Zhou L."/>
            <person name="Zuber A."/>
            <person name="Denarie J."/>
            <person name="Dixon R.A."/>
            <person name="May G.D."/>
            <person name="Schwartz D.C."/>
            <person name="Rogers J."/>
            <person name="Quetier F."/>
            <person name="Town C.D."/>
            <person name="Roe B.A."/>
        </authorList>
    </citation>
    <scope>NUCLEOTIDE SEQUENCE [LARGE SCALE GENOMIC DNA]</scope>
    <source>
        <strain evidence="2">A17</strain>
        <strain evidence="4 5">cv. Jemalong A17</strain>
    </source>
</reference>
<dbReference type="EMBL" id="PSQE01000004">
    <property type="protein sequence ID" value="RHN62834.1"/>
    <property type="molecule type" value="Genomic_DNA"/>
</dbReference>
<dbReference type="EnsemblPlants" id="KEH31349">
    <property type="protein sequence ID" value="KEH31349"/>
    <property type="gene ID" value="MTR_4g094555"/>
</dbReference>
<feature type="signal peptide" evidence="1">
    <location>
        <begin position="1"/>
        <end position="24"/>
    </location>
</feature>
<dbReference type="HOGENOM" id="CLU_037268_0_0_1"/>